<dbReference type="PROSITE" id="PS51186">
    <property type="entry name" value="GNAT"/>
    <property type="match status" value="1"/>
</dbReference>
<evidence type="ECO:0000256" key="5">
    <source>
        <dbReference type="ARBA" id="ARBA00022679"/>
    </source>
</evidence>
<proteinExistence type="inferred from homology"/>
<dbReference type="Proteomes" id="UP000243459">
    <property type="component" value="Chromosome 9"/>
</dbReference>
<dbReference type="GO" id="GO:0004343">
    <property type="term" value="F:glucosamine 6-phosphate N-acetyltransferase activity"/>
    <property type="evidence" value="ECO:0007669"/>
    <property type="project" value="UniProtKB-UniRule"/>
</dbReference>
<comment type="subunit">
    <text evidence="4 10">Homodimer.</text>
</comment>
<dbReference type="OMA" id="YYLIVIC"/>
<comment type="subcellular location">
    <subcellularLocation>
        <location evidence="1">Endoplasmic reticulum membrane</location>
        <topology evidence="1">Peripheral membrane protein</topology>
    </subcellularLocation>
</comment>
<gene>
    <name evidence="13" type="ORF">A4U43_C09F4680</name>
</gene>
<evidence type="ECO:0000256" key="3">
    <source>
        <dbReference type="ARBA" id="ARBA00006048"/>
    </source>
</evidence>
<dbReference type="InterPro" id="IPR016181">
    <property type="entry name" value="Acyl_CoA_acyltransferase"/>
</dbReference>
<evidence type="ECO:0000256" key="11">
    <source>
        <dbReference type="SAM" id="MobiDB-lite"/>
    </source>
</evidence>
<keyword evidence="14" id="KW-1185">Reference proteome</keyword>
<dbReference type="Gene3D" id="3.40.630.30">
    <property type="match status" value="1"/>
</dbReference>
<comment type="similarity">
    <text evidence="3 10">Belongs to the acetyltransferase family. GNA1 subfamily.</text>
</comment>
<name>A0A5P1E8L6_ASPOF</name>
<keyword evidence="8 10" id="KW-0012">Acyltransferase</keyword>
<dbReference type="AlphaFoldDB" id="A0A5P1E8L6"/>
<dbReference type="InterPro" id="IPR039143">
    <property type="entry name" value="GNPNAT1-like"/>
</dbReference>
<keyword evidence="7" id="KW-0472">Membrane</keyword>
<dbReference type="SUPFAM" id="SSF55729">
    <property type="entry name" value="Acyl-CoA N-acyltransferases (Nat)"/>
    <property type="match status" value="1"/>
</dbReference>
<evidence type="ECO:0000256" key="6">
    <source>
        <dbReference type="ARBA" id="ARBA00022824"/>
    </source>
</evidence>
<dbReference type="FunFam" id="3.40.630.30:FF:000048">
    <property type="entry name" value="Glucosamine 6-phosphate N-acetyltransferase"/>
    <property type="match status" value="1"/>
</dbReference>
<reference evidence="14" key="1">
    <citation type="journal article" date="2017" name="Nat. Commun.">
        <title>The asparagus genome sheds light on the origin and evolution of a young Y chromosome.</title>
        <authorList>
            <person name="Harkess A."/>
            <person name="Zhou J."/>
            <person name="Xu C."/>
            <person name="Bowers J.E."/>
            <person name="Van der Hulst R."/>
            <person name="Ayyampalayam S."/>
            <person name="Mercati F."/>
            <person name="Riccardi P."/>
            <person name="McKain M.R."/>
            <person name="Kakrana A."/>
            <person name="Tang H."/>
            <person name="Ray J."/>
            <person name="Groenendijk J."/>
            <person name="Arikit S."/>
            <person name="Mathioni S.M."/>
            <person name="Nakano M."/>
            <person name="Shan H."/>
            <person name="Telgmann-Rauber A."/>
            <person name="Kanno A."/>
            <person name="Yue Z."/>
            <person name="Chen H."/>
            <person name="Li W."/>
            <person name="Chen Y."/>
            <person name="Xu X."/>
            <person name="Zhang Y."/>
            <person name="Luo S."/>
            <person name="Chen H."/>
            <person name="Gao J."/>
            <person name="Mao Z."/>
            <person name="Pires J.C."/>
            <person name="Luo M."/>
            <person name="Kudrna D."/>
            <person name="Wing R.A."/>
            <person name="Meyers B.C."/>
            <person name="Yi K."/>
            <person name="Kong H."/>
            <person name="Lavrijsen P."/>
            <person name="Sunseri F."/>
            <person name="Falavigna A."/>
            <person name="Ye Y."/>
            <person name="Leebens-Mack J.H."/>
            <person name="Chen G."/>
        </authorList>
    </citation>
    <scope>NUCLEOTIDE SEQUENCE [LARGE SCALE GENOMIC DNA]</scope>
    <source>
        <strain evidence="14">cv. DH0086</strain>
    </source>
</reference>
<dbReference type="GO" id="GO:0006048">
    <property type="term" value="P:UDP-N-acetylglucosamine biosynthetic process"/>
    <property type="evidence" value="ECO:0007669"/>
    <property type="project" value="UniProtKB-UniRule"/>
</dbReference>
<comment type="pathway">
    <text evidence="2 10">Nucleotide-sugar biosynthesis; UDP-N-acetyl-alpha-D-glucosamine biosynthesis; N-acetyl-alpha-D-glucosamine 1-phosphate from alpha-D-glucosamine 6-phosphate (route I): step 1/2.</text>
</comment>
<dbReference type="GO" id="GO:0005789">
    <property type="term" value="C:endoplasmic reticulum membrane"/>
    <property type="evidence" value="ECO:0007669"/>
    <property type="project" value="UniProtKB-SubCell"/>
</dbReference>
<comment type="catalytic activity">
    <reaction evidence="9 10">
        <text>D-glucosamine 6-phosphate + acetyl-CoA = N-acetyl-D-glucosamine 6-phosphate + CoA + H(+)</text>
        <dbReference type="Rhea" id="RHEA:10292"/>
        <dbReference type="ChEBI" id="CHEBI:15378"/>
        <dbReference type="ChEBI" id="CHEBI:57287"/>
        <dbReference type="ChEBI" id="CHEBI:57288"/>
        <dbReference type="ChEBI" id="CHEBI:57513"/>
        <dbReference type="ChEBI" id="CHEBI:58725"/>
        <dbReference type="EC" id="2.3.1.4"/>
    </reaction>
</comment>
<evidence type="ECO:0000256" key="10">
    <source>
        <dbReference type="RuleBase" id="RU365086"/>
    </source>
</evidence>
<dbReference type="UniPathway" id="UPA00113">
    <property type="reaction ID" value="UER00529"/>
</dbReference>
<dbReference type="EC" id="2.3.1.4" evidence="10"/>
<evidence type="ECO:0000256" key="1">
    <source>
        <dbReference type="ARBA" id="ARBA00004406"/>
    </source>
</evidence>
<evidence type="ECO:0000313" key="14">
    <source>
        <dbReference type="Proteomes" id="UP000243459"/>
    </source>
</evidence>
<dbReference type="PANTHER" id="PTHR13355:SF11">
    <property type="entry name" value="GLUCOSAMINE 6-PHOSPHATE N-ACETYLTRANSFERASE"/>
    <property type="match status" value="1"/>
</dbReference>
<dbReference type="Gramene" id="ONK57835">
    <property type="protein sequence ID" value="ONK57835"/>
    <property type="gene ID" value="A4U43_C09F4680"/>
</dbReference>
<evidence type="ECO:0000256" key="8">
    <source>
        <dbReference type="ARBA" id="ARBA00023315"/>
    </source>
</evidence>
<evidence type="ECO:0000256" key="7">
    <source>
        <dbReference type="ARBA" id="ARBA00023136"/>
    </source>
</evidence>
<keyword evidence="6" id="KW-0256">Endoplasmic reticulum</keyword>
<evidence type="ECO:0000313" key="13">
    <source>
        <dbReference type="EMBL" id="ONK57835.1"/>
    </source>
</evidence>
<protein>
    <recommendedName>
        <fullName evidence="10">Glucosamine 6-phosphate N-acetyltransferase</fullName>
        <ecNumber evidence="10">2.3.1.4</ecNumber>
    </recommendedName>
</protein>
<organism evidence="13 14">
    <name type="scientific">Asparagus officinalis</name>
    <name type="common">Garden asparagus</name>
    <dbReference type="NCBI Taxonomy" id="4686"/>
    <lineage>
        <taxon>Eukaryota</taxon>
        <taxon>Viridiplantae</taxon>
        <taxon>Streptophyta</taxon>
        <taxon>Embryophyta</taxon>
        <taxon>Tracheophyta</taxon>
        <taxon>Spermatophyta</taxon>
        <taxon>Magnoliopsida</taxon>
        <taxon>Liliopsida</taxon>
        <taxon>Asparagales</taxon>
        <taxon>Asparagaceae</taxon>
        <taxon>Asparagoideae</taxon>
        <taxon>Asparagus</taxon>
    </lineage>
</organism>
<dbReference type="PANTHER" id="PTHR13355">
    <property type="entry name" value="GLUCOSAMINE 6-PHOSPHATE N-ACETYLTRANSFERASE"/>
    <property type="match status" value="1"/>
</dbReference>
<dbReference type="CDD" id="cd04301">
    <property type="entry name" value="NAT_SF"/>
    <property type="match status" value="1"/>
</dbReference>
<feature type="region of interest" description="Disordered" evidence="11">
    <location>
        <begin position="22"/>
        <end position="58"/>
    </location>
</feature>
<evidence type="ECO:0000259" key="12">
    <source>
        <dbReference type="PROSITE" id="PS51186"/>
    </source>
</evidence>
<dbReference type="Pfam" id="PF00583">
    <property type="entry name" value="Acetyltransf_1"/>
    <property type="match status" value="1"/>
</dbReference>
<evidence type="ECO:0000256" key="4">
    <source>
        <dbReference type="ARBA" id="ARBA00011738"/>
    </source>
</evidence>
<dbReference type="InterPro" id="IPR000182">
    <property type="entry name" value="GNAT_dom"/>
</dbReference>
<evidence type="ECO:0000256" key="2">
    <source>
        <dbReference type="ARBA" id="ARBA00004832"/>
    </source>
</evidence>
<accession>A0A5P1E8L6</accession>
<dbReference type="EMBL" id="CM007389">
    <property type="protein sequence ID" value="ONK57835.1"/>
    <property type="molecule type" value="Genomic_DNA"/>
</dbReference>
<dbReference type="GO" id="GO:0006044">
    <property type="term" value="P:N-acetylglucosamine metabolic process"/>
    <property type="evidence" value="ECO:0007669"/>
    <property type="project" value="UniProtKB-ARBA"/>
</dbReference>
<keyword evidence="5 10" id="KW-0808">Transferase</keyword>
<feature type="domain" description="N-acetyltransferase" evidence="12">
    <location>
        <begin position="82"/>
        <end position="219"/>
    </location>
</feature>
<sequence length="219" mass="24435">MNGPGIKTFIWLRLASCKIRAQRDRTSRSGSLPPPDQTHRDAGADGDQSPTKSRDRLQIKRIGTPEPMATNPQPNQEQESQFSIRRLEPADKSKGFIDLLSQLSSCPQISDARFDLRFNEVASLGDDHVICVAEDPVSNRIIATGSVFIEKKFLRGCSKVGHIEDIVVDKEVRGKKLGQKMIRYLSDHAKGLGCYKVILDCELYSRGLNPIAKEPKFKS</sequence>
<evidence type="ECO:0000256" key="9">
    <source>
        <dbReference type="ARBA" id="ARBA00048964"/>
    </source>
</evidence>